<gene>
    <name evidence="2" type="ORF">PCLFYP37_02965</name>
</gene>
<dbReference type="RefSeq" id="WP_288606271.1">
    <property type="nucleotide sequence ID" value="NZ_CACRUT010000016.1"/>
</dbReference>
<evidence type="ECO:0000313" key="2">
    <source>
        <dbReference type="EMBL" id="VYU45597.1"/>
    </source>
</evidence>
<evidence type="ECO:0008006" key="3">
    <source>
        <dbReference type="Google" id="ProtNLM"/>
    </source>
</evidence>
<dbReference type="AlphaFoldDB" id="A0A6N3F0H9"/>
<dbReference type="InterPro" id="IPR025396">
    <property type="entry name" value="DUF4302"/>
</dbReference>
<name>A0A6N3F0H9_9BACT</name>
<sequence>MKRFSILSIVGLLTLSLQSCFFSEDDIFEESSNQRIESALSEYQTLLTGASNGWKLEYYPGGENHDIGGVVLLLRFEGENVTIMSDKSVKGMDDPDSIRAGEQVTSKFSLLADQSTVLSFSTYNSLIHYWSEPKGVLDADGYEGDFEFVITAATQNDITLKGKKHGAVMHMIRIADNADWNTYISNCNLIRNESAEYATLVGFRNGSTVIPSAYSQENVITFSETDANGKINKRKVSFAYTDKGIRLYAPTTVNGITCDEFIWNNADKSFTSTEDANIQLKYVQPTDYIPIEFYTEHQWDLSYTYNFGRKDTTETVTFSRVGQSDTLQTKVTCGGLQIKLNALYNHITGMIEFRTQYLTEVVLTLETGESINSFLHLCPWNDEAGTMYLIEKAGIVSTTTQMEPRILSFTDNGRTSGSDLNGFVFYAFKGENRDSEKIGVLETYNNIILTQK</sequence>
<organism evidence="2">
    <name type="scientific">Paraprevotella clara</name>
    <dbReference type="NCBI Taxonomy" id="454154"/>
    <lineage>
        <taxon>Bacteria</taxon>
        <taxon>Pseudomonadati</taxon>
        <taxon>Bacteroidota</taxon>
        <taxon>Bacteroidia</taxon>
        <taxon>Bacteroidales</taxon>
        <taxon>Prevotellaceae</taxon>
        <taxon>Paraprevotella</taxon>
    </lineage>
</organism>
<proteinExistence type="predicted"/>
<protein>
    <recommendedName>
        <fullName evidence="3">DUF4987 domain-containing protein</fullName>
    </recommendedName>
</protein>
<feature type="signal peptide" evidence="1">
    <location>
        <begin position="1"/>
        <end position="22"/>
    </location>
</feature>
<feature type="chain" id="PRO_5026939485" description="DUF4987 domain-containing protein" evidence="1">
    <location>
        <begin position="23"/>
        <end position="452"/>
    </location>
</feature>
<dbReference type="EMBL" id="CACRUT010000016">
    <property type="protein sequence ID" value="VYU45597.1"/>
    <property type="molecule type" value="Genomic_DNA"/>
</dbReference>
<dbReference type="PROSITE" id="PS51257">
    <property type="entry name" value="PROKAR_LIPOPROTEIN"/>
    <property type="match status" value="1"/>
</dbReference>
<accession>A0A6N3F0H9</accession>
<keyword evidence="1" id="KW-0732">Signal</keyword>
<reference evidence="2" key="1">
    <citation type="submission" date="2019-11" db="EMBL/GenBank/DDBJ databases">
        <authorList>
            <person name="Feng L."/>
        </authorList>
    </citation>
    <scope>NUCLEOTIDE SEQUENCE</scope>
    <source>
        <strain evidence="2">PclaraLFYP37</strain>
    </source>
</reference>
<dbReference type="Pfam" id="PF14135">
    <property type="entry name" value="DUF4302"/>
    <property type="match status" value="1"/>
</dbReference>
<evidence type="ECO:0000256" key="1">
    <source>
        <dbReference type="SAM" id="SignalP"/>
    </source>
</evidence>